<protein>
    <recommendedName>
        <fullName evidence="1">DUF1023 domain-containing protein</fullName>
    </recommendedName>
</protein>
<dbReference type="SUPFAM" id="SSF53474">
    <property type="entry name" value="alpha/beta-Hydrolases"/>
    <property type="match status" value="1"/>
</dbReference>
<dbReference type="AlphaFoldDB" id="A0A329QU50"/>
<evidence type="ECO:0000259" key="1">
    <source>
        <dbReference type="Pfam" id="PF06259"/>
    </source>
</evidence>
<dbReference type="OrthoDB" id="5969911at2"/>
<sequence length="470" mass="51288">MNDGYASIDLDALGQVVDDLERTLDGLRHWLPGLERDFSYFGVETTNLARLAAAKRELETVVPDLRERHRRAETLLVHQEAYGLHGDDGVVHFPGDLLDGDEHVSHQIHDQAGRSPEDVHEWWAGLDETEREYLVEYHPYLVGRLDGVPIASRDRANRTVLDHEIERLHTELGELIQKPGSDTSLYLDGRPVSPTDVAGLLPRHQEASRIAERLGGLSVVKERLDQSEPPAFLIDLSTHGFGRAVVSVGNPDEAGHVATYVPGTGSRLDERIRTDIQRTDIMFEDAQEAGQGSTAVVMWLGYDAPQDVVLDVESPSRTAWSPDAAEAGAPRLRGFQEGLRVTHAEGDSHNTLLGHSYGTTVIGHAAKEGDVPVDNLVFVASPGVGVDTVSELGIDPENVFATTALGDPISFAPHRMLGPQPTSSPFDVVSPFGATDFSSDIGGHSSYWNEGNQARNNLAYIVTGQHDRVQ</sequence>
<feature type="domain" description="DUF1023" evidence="1">
    <location>
        <begin position="241"/>
        <end position="413"/>
    </location>
</feature>
<evidence type="ECO:0000313" key="3">
    <source>
        <dbReference type="Proteomes" id="UP000250462"/>
    </source>
</evidence>
<comment type="caution">
    <text evidence="2">The sequence shown here is derived from an EMBL/GenBank/DDBJ whole genome shotgun (WGS) entry which is preliminary data.</text>
</comment>
<dbReference type="Pfam" id="PF06259">
    <property type="entry name" value="Abhydrolase_8"/>
    <property type="match status" value="1"/>
</dbReference>
<dbReference type="RefSeq" id="WP_112257748.1">
    <property type="nucleotide sequence ID" value="NZ_QMIG01000005.1"/>
</dbReference>
<organism evidence="2 3">
    <name type="scientific">Phytoactinopolyspora halophila</name>
    <dbReference type="NCBI Taxonomy" id="1981511"/>
    <lineage>
        <taxon>Bacteria</taxon>
        <taxon>Bacillati</taxon>
        <taxon>Actinomycetota</taxon>
        <taxon>Actinomycetes</taxon>
        <taxon>Jiangellales</taxon>
        <taxon>Jiangellaceae</taxon>
        <taxon>Phytoactinopolyspora</taxon>
    </lineage>
</organism>
<gene>
    <name evidence="2" type="ORF">DPM12_07730</name>
</gene>
<keyword evidence="3" id="KW-1185">Reference proteome</keyword>
<dbReference type="Proteomes" id="UP000250462">
    <property type="component" value="Unassembled WGS sequence"/>
</dbReference>
<proteinExistence type="predicted"/>
<reference evidence="2 3" key="1">
    <citation type="submission" date="2018-06" db="EMBL/GenBank/DDBJ databases">
        <title>Phytoactinopolyspora halophila sp. nov., a novel halophilic actinomycete isolated from a saline soil in China.</title>
        <authorList>
            <person name="Tang S.-K."/>
        </authorList>
    </citation>
    <scope>NUCLEOTIDE SEQUENCE [LARGE SCALE GENOMIC DNA]</scope>
    <source>
        <strain evidence="2 3">YIM 96934</strain>
    </source>
</reference>
<name>A0A329QU50_9ACTN</name>
<accession>A0A329QU50</accession>
<dbReference type="InterPro" id="IPR010427">
    <property type="entry name" value="DUF1023"/>
</dbReference>
<dbReference type="EMBL" id="QMIG01000005">
    <property type="protein sequence ID" value="RAW15546.1"/>
    <property type="molecule type" value="Genomic_DNA"/>
</dbReference>
<evidence type="ECO:0000313" key="2">
    <source>
        <dbReference type="EMBL" id="RAW15546.1"/>
    </source>
</evidence>
<dbReference type="InterPro" id="IPR029058">
    <property type="entry name" value="AB_hydrolase_fold"/>
</dbReference>
<dbReference type="Gene3D" id="3.40.50.1820">
    <property type="entry name" value="alpha/beta hydrolase"/>
    <property type="match status" value="1"/>
</dbReference>